<dbReference type="Proteomes" id="UP001054945">
    <property type="component" value="Unassembled WGS sequence"/>
</dbReference>
<comment type="caution">
    <text evidence="1">The sequence shown here is derived from an EMBL/GenBank/DDBJ whole genome shotgun (WGS) entry which is preliminary data.</text>
</comment>
<keyword evidence="2" id="KW-1185">Reference proteome</keyword>
<proteinExistence type="predicted"/>
<reference evidence="1 2" key="1">
    <citation type="submission" date="2021-06" db="EMBL/GenBank/DDBJ databases">
        <title>Caerostris extrusa draft genome.</title>
        <authorList>
            <person name="Kono N."/>
            <person name="Arakawa K."/>
        </authorList>
    </citation>
    <scope>NUCLEOTIDE SEQUENCE [LARGE SCALE GENOMIC DNA]</scope>
</reference>
<evidence type="ECO:0000313" key="2">
    <source>
        <dbReference type="Proteomes" id="UP001054945"/>
    </source>
</evidence>
<organism evidence="1 2">
    <name type="scientific">Caerostris extrusa</name>
    <name type="common">Bark spider</name>
    <name type="synonym">Caerostris bankana</name>
    <dbReference type="NCBI Taxonomy" id="172846"/>
    <lineage>
        <taxon>Eukaryota</taxon>
        <taxon>Metazoa</taxon>
        <taxon>Ecdysozoa</taxon>
        <taxon>Arthropoda</taxon>
        <taxon>Chelicerata</taxon>
        <taxon>Arachnida</taxon>
        <taxon>Araneae</taxon>
        <taxon>Araneomorphae</taxon>
        <taxon>Entelegynae</taxon>
        <taxon>Araneoidea</taxon>
        <taxon>Araneidae</taxon>
        <taxon>Caerostris</taxon>
    </lineage>
</organism>
<sequence>MLPGWSFPGYAKSGSWTINVSVWFTAKEELVMVITSVVTVGLQAGQVRKIVMDSFRFIGIRFFETFAAFFSPDCL</sequence>
<accession>A0AAV4MPR9</accession>
<protein>
    <submittedName>
        <fullName evidence="1">Uncharacterized protein</fullName>
    </submittedName>
</protein>
<dbReference type="AlphaFoldDB" id="A0AAV4MPR9"/>
<gene>
    <name evidence="1" type="ORF">CEXT_288201</name>
</gene>
<dbReference type="EMBL" id="BPLR01002445">
    <property type="protein sequence ID" value="GIX73788.1"/>
    <property type="molecule type" value="Genomic_DNA"/>
</dbReference>
<evidence type="ECO:0000313" key="1">
    <source>
        <dbReference type="EMBL" id="GIX73788.1"/>
    </source>
</evidence>
<name>A0AAV4MPR9_CAEEX</name>